<dbReference type="RefSeq" id="WP_104481454.1">
    <property type="nucleotide sequence ID" value="NZ_CP154825.1"/>
</dbReference>
<keyword evidence="8" id="KW-0413">Isomerase</keyword>
<feature type="domain" description="Radical SAM core" evidence="10">
    <location>
        <begin position="59"/>
        <end position="283"/>
    </location>
</feature>
<dbReference type="EMBL" id="PTIX01000016">
    <property type="protein sequence ID" value="PPK65018.1"/>
    <property type="molecule type" value="Genomic_DNA"/>
</dbReference>
<evidence type="ECO:0000313" key="11">
    <source>
        <dbReference type="EMBL" id="PPK65018.1"/>
    </source>
</evidence>
<dbReference type="OrthoDB" id="9768064at2"/>
<evidence type="ECO:0000256" key="7">
    <source>
        <dbReference type="ARBA" id="ARBA00023014"/>
    </source>
</evidence>
<reference evidence="11 12" key="1">
    <citation type="submission" date="2018-02" db="EMBL/GenBank/DDBJ databases">
        <title>Genomic Encyclopedia of Archaeal and Bacterial Type Strains, Phase II (KMG-II): from individual species to whole genera.</title>
        <authorList>
            <person name="Goeker M."/>
        </authorList>
    </citation>
    <scope>NUCLEOTIDE SEQUENCE [LARGE SCALE GENOMIC DNA]</scope>
    <source>
        <strain evidence="11 12">YU 961-1</strain>
    </source>
</reference>
<dbReference type="Proteomes" id="UP000239203">
    <property type="component" value="Unassembled WGS sequence"/>
</dbReference>
<dbReference type="SUPFAM" id="SSF102114">
    <property type="entry name" value="Radical SAM enzymes"/>
    <property type="match status" value="1"/>
</dbReference>
<keyword evidence="7" id="KW-0411">Iron-sulfur</keyword>
<evidence type="ECO:0000259" key="10">
    <source>
        <dbReference type="PROSITE" id="PS51918"/>
    </source>
</evidence>
<feature type="modified residue" description="N6-(pyridoxal phosphate)lysine" evidence="9">
    <location>
        <position position="288"/>
    </location>
</feature>
<protein>
    <submittedName>
        <fullName evidence="11">Lysine 2,3-aminomutase</fullName>
    </submittedName>
</protein>
<dbReference type="InterPro" id="IPR003739">
    <property type="entry name" value="Lys_aminomutase/Glu_NH3_mut"/>
</dbReference>
<dbReference type="InterPro" id="IPR013785">
    <property type="entry name" value="Aldolase_TIM"/>
</dbReference>
<dbReference type="PROSITE" id="PS51918">
    <property type="entry name" value="RADICAL_SAM"/>
    <property type="match status" value="1"/>
</dbReference>
<proteinExistence type="predicted"/>
<sequence>MTEARFAEKTTPYLLELAERSDAVRKMYVYDPAHEDIPADIERDLLSEKANTAVPGGVRKFDGRLLVLLSYTCGANCRYCERQDRVGVGLDRLGRLGTAQIDTIVDYVKQDGELHDIIASGGDPLINPKGLEYLFTSLAEVEHVKVMRIHTRFPVQSPGQVNLDLMRKLATLRPTMYLSLHISHPDELTPEVEDLIAQFRAMGYLLICQSVFLKGVNDDVEVLYRLYTRLFQLGVRPYYLYHCQRIPTTARFEMDLRDEVAIMSRLRERLDGLAFPQHVIDMPAARGKVLVPTNHWDFDLGHVTDFDGLTLSTETWKARED</sequence>
<keyword evidence="4" id="KW-0479">Metal-binding</keyword>
<keyword evidence="3" id="KW-0949">S-adenosyl-L-methionine</keyword>
<comment type="cofactor">
    <cofactor evidence="1 9">
        <name>pyridoxal 5'-phosphate</name>
        <dbReference type="ChEBI" id="CHEBI:597326"/>
    </cofactor>
</comment>
<keyword evidence="5 9" id="KW-0663">Pyridoxal phosphate</keyword>
<evidence type="ECO:0000256" key="5">
    <source>
        <dbReference type="ARBA" id="ARBA00022898"/>
    </source>
</evidence>
<organism evidence="11 12">
    <name type="scientific">Actinokineospora auranticolor</name>
    <dbReference type="NCBI Taxonomy" id="155976"/>
    <lineage>
        <taxon>Bacteria</taxon>
        <taxon>Bacillati</taxon>
        <taxon>Actinomycetota</taxon>
        <taxon>Actinomycetes</taxon>
        <taxon>Pseudonocardiales</taxon>
        <taxon>Pseudonocardiaceae</taxon>
        <taxon>Actinokineospora</taxon>
    </lineage>
</organism>
<dbReference type="InterPro" id="IPR058240">
    <property type="entry name" value="rSAM_sf"/>
</dbReference>
<dbReference type="PANTHER" id="PTHR30538">
    <property type="entry name" value="LYSINE 2,3-AMINOMUTASE-RELATED"/>
    <property type="match status" value="1"/>
</dbReference>
<keyword evidence="6" id="KW-0408">Iron</keyword>
<evidence type="ECO:0000256" key="8">
    <source>
        <dbReference type="ARBA" id="ARBA00023235"/>
    </source>
</evidence>
<dbReference type="GO" id="GO:0051539">
    <property type="term" value="F:4 iron, 4 sulfur cluster binding"/>
    <property type="evidence" value="ECO:0007669"/>
    <property type="project" value="UniProtKB-KW"/>
</dbReference>
<dbReference type="InterPro" id="IPR007197">
    <property type="entry name" value="rSAM"/>
</dbReference>
<dbReference type="GO" id="GO:0016853">
    <property type="term" value="F:isomerase activity"/>
    <property type="evidence" value="ECO:0007669"/>
    <property type="project" value="UniProtKB-KW"/>
</dbReference>
<accession>A0A2S6GIF6</accession>
<dbReference type="SFLD" id="SFLDS00029">
    <property type="entry name" value="Radical_SAM"/>
    <property type="match status" value="1"/>
</dbReference>
<dbReference type="PANTHER" id="PTHR30538:SF1">
    <property type="entry name" value="L-LYSINE 2,3-AMINOMUTASE"/>
    <property type="match status" value="1"/>
</dbReference>
<gene>
    <name evidence="11" type="ORF">CLV40_11661</name>
</gene>
<dbReference type="AlphaFoldDB" id="A0A2S6GIF6"/>
<evidence type="ECO:0000313" key="12">
    <source>
        <dbReference type="Proteomes" id="UP000239203"/>
    </source>
</evidence>
<evidence type="ECO:0000256" key="9">
    <source>
        <dbReference type="PIRSR" id="PIRSR603739-50"/>
    </source>
</evidence>
<comment type="caution">
    <text evidence="11">The sequence shown here is derived from an EMBL/GenBank/DDBJ whole genome shotgun (WGS) entry which is preliminary data.</text>
</comment>
<evidence type="ECO:0000256" key="2">
    <source>
        <dbReference type="ARBA" id="ARBA00022485"/>
    </source>
</evidence>
<dbReference type="Gene3D" id="3.20.20.70">
    <property type="entry name" value="Aldolase class I"/>
    <property type="match status" value="1"/>
</dbReference>
<name>A0A2S6GIF6_9PSEU</name>
<dbReference type="GO" id="GO:0046872">
    <property type="term" value="F:metal ion binding"/>
    <property type="evidence" value="ECO:0007669"/>
    <property type="project" value="UniProtKB-KW"/>
</dbReference>
<dbReference type="Pfam" id="PF04055">
    <property type="entry name" value="Radical_SAM"/>
    <property type="match status" value="1"/>
</dbReference>
<evidence type="ECO:0000256" key="6">
    <source>
        <dbReference type="ARBA" id="ARBA00023004"/>
    </source>
</evidence>
<dbReference type="CDD" id="cd01335">
    <property type="entry name" value="Radical_SAM"/>
    <property type="match status" value="1"/>
</dbReference>
<evidence type="ECO:0000256" key="1">
    <source>
        <dbReference type="ARBA" id="ARBA00001933"/>
    </source>
</evidence>
<keyword evidence="12" id="KW-1185">Reference proteome</keyword>
<evidence type="ECO:0000256" key="4">
    <source>
        <dbReference type="ARBA" id="ARBA00022723"/>
    </source>
</evidence>
<keyword evidence="2" id="KW-0004">4Fe-4S</keyword>
<evidence type="ECO:0000256" key="3">
    <source>
        <dbReference type="ARBA" id="ARBA00022691"/>
    </source>
</evidence>